<evidence type="ECO:0000313" key="1">
    <source>
        <dbReference type="EMBL" id="KAK5239628.1"/>
    </source>
</evidence>
<keyword evidence="2" id="KW-1185">Reference proteome</keyword>
<gene>
    <name evidence="1" type="ORF">LTR16_011688</name>
</gene>
<name>A0ABR0LS36_9PEZI</name>
<comment type="caution">
    <text evidence="1">The sequence shown here is derived from an EMBL/GenBank/DDBJ whole genome shotgun (WGS) entry which is preliminary data.</text>
</comment>
<reference evidence="1 2" key="1">
    <citation type="submission" date="2023-08" db="EMBL/GenBank/DDBJ databases">
        <title>Black Yeasts Isolated from many extreme environments.</title>
        <authorList>
            <person name="Coleine C."/>
            <person name="Stajich J.E."/>
            <person name="Selbmann L."/>
        </authorList>
    </citation>
    <scope>NUCLEOTIDE SEQUENCE [LARGE SCALE GENOMIC DNA]</scope>
    <source>
        <strain evidence="1 2">CCFEE 536</strain>
    </source>
</reference>
<dbReference type="Proteomes" id="UP001357485">
    <property type="component" value="Unassembled WGS sequence"/>
</dbReference>
<dbReference type="EMBL" id="JAVRRA010011921">
    <property type="protein sequence ID" value="KAK5239628.1"/>
    <property type="molecule type" value="Genomic_DNA"/>
</dbReference>
<evidence type="ECO:0000313" key="2">
    <source>
        <dbReference type="Proteomes" id="UP001357485"/>
    </source>
</evidence>
<protein>
    <submittedName>
        <fullName evidence="1">Uncharacterized protein</fullName>
    </submittedName>
</protein>
<sequence>MCEPTSIDENFYKLVPLESPQKKPADTCIRQFLGGDWLKKKPGWTQEKELAWGGDGFHGYELDGFGEL</sequence>
<organism evidence="1 2">
    <name type="scientific">Cryomyces antarcticus</name>
    <dbReference type="NCBI Taxonomy" id="329879"/>
    <lineage>
        <taxon>Eukaryota</taxon>
        <taxon>Fungi</taxon>
        <taxon>Dikarya</taxon>
        <taxon>Ascomycota</taxon>
        <taxon>Pezizomycotina</taxon>
        <taxon>Dothideomycetes</taxon>
        <taxon>Dothideomycetes incertae sedis</taxon>
        <taxon>Cryomyces</taxon>
    </lineage>
</organism>
<accession>A0ABR0LS36</accession>
<feature type="non-terminal residue" evidence="1">
    <location>
        <position position="68"/>
    </location>
</feature>
<proteinExistence type="predicted"/>